<dbReference type="CDD" id="cd21147">
    <property type="entry name" value="RsmF_methylt_CTD1"/>
    <property type="match status" value="1"/>
</dbReference>
<reference evidence="8" key="2">
    <citation type="submission" date="2021-04" db="EMBL/GenBank/DDBJ databases">
        <authorList>
            <person name="Gilroy R."/>
        </authorList>
    </citation>
    <scope>NUCLEOTIDE SEQUENCE</scope>
    <source>
        <strain evidence="8">CHK183-5548</strain>
    </source>
</reference>
<evidence type="ECO:0000259" key="7">
    <source>
        <dbReference type="PROSITE" id="PS51686"/>
    </source>
</evidence>
<keyword evidence="4 6" id="KW-0949">S-adenosyl-L-methionine</keyword>
<evidence type="ECO:0000256" key="5">
    <source>
        <dbReference type="ARBA" id="ARBA00022884"/>
    </source>
</evidence>
<dbReference type="InterPro" id="IPR029063">
    <property type="entry name" value="SAM-dependent_MTases_sf"/>
</dbReference>
<dbReference type="GO" id="GO:0001510">
    <property type="term" value="P:RNA methylation"/>
    <property type="evidence" value="ECO:0007669"/>
    <property type="project" value="InterPro"/>
</dbReference>
<evidence type="ECO:0000256" key="3">
    <source>
        <dbReference type="ARBA" id="ARBA00022679"/>
    </source>
</evidence>
<comment type="caution">
    <text evidence="6">Lacks conserved residue(s) required for the propagation of feature annotation.</text>
</comment>
<proteinExistence type="inferred from homology"/>
<evidence type="ECO:0000313" key="8">
    <source>
        <dbReference type="EMBL" id="HJC46833.1"/>
    </source>
</evidence>
<keyword evidence="5 6" id="KW-0694">RNA-binding</keyword>
<dbReference type="CDD" id="cd02440">
    <property type="entry name" value="AdoMet_MTases"/>
    <property type="match status" value="1"/>
</dbReference>
<feature type="active site" description="Nucleophile" evidence="6">
    <location>
        <position position="234"/>
    </location>
</feature>
<sequence>MTELPAAFKERMRRLLGEEEYGRFMESYGAERAQGLRLNRLKAEREEFLRQFSHWNLEQIPWTEDGFYYSGEVRPGKSPFHEAGAYYIQEPSAMAVVSLLDPQPGERVLDLCAAPGGKTSHAASLLGGTGLLVSNEIHPARARILSQNVERMGCRETAVTNASPAALLPWFPEFFDRIIVDAPCSGEGMFRKDEEARLQWSLENVKLCVERQQEILESAARMLRPGGKLVYSTCTFAPEEDEETITRFLDRHGEFSVVRDRTLPGLSAGRPEWTESGREDLAFTHRIWPHLAEGEGHYLALLEKEGGAWESGEPESGNRKSGRKKGTAYPAYVKDKALLREVRELLKEVCPGAEWLQDREEWFLFGDQLYLLPEELPDFSGLKVVRPGLHVAAVCRNRLEPAHSLAAALKEREAARVCRLSEEEAGKFIGGEALSRSGEKGWTLVTAEGYSLGWGKQAGGMLKNHYPKGLRRPL</sequence>
<feature type="binding site" evidence="6">
    <location>
        <begin position="112"/>
        <end position="118"/>
    </location>
    <ligand>
        <name>S-adenosyl-L-methionine</name>
        <dbReference type="ChEBI" id="CHEBI:59789"/>
    </ligand>
</feature>
<feature type="binding site" evidence="6">
    <location>
        <position position="181"/>
    </location>
    <ligand>
        <name>S-adenosyl-L-methionine</name>
        <dbReference type="ChEBI" id="CHEBI:59789"/>
    </ligand>
</feature>
<evidence type="ECO:0000256" key="4">
    <source>
        <dbReference type="ARBA" id="ARBA00022691"/>
    </source>
</evidence>
<accession>A0A9D2PDH4</accession>
<dbReference type="InterPro" id="IPR027391">
    <property type="entry name" value="Nol1_Nop2_Fmu_2"/>
</dbReference>
<dbReference type="InterPro" id="IPR023267">
    <property type="entry name" value="RCMT"/>
</dbReference>
<dbReference type="EMBL" id="DWWL01000010">
    <property type="protein sequence ID" value="HJC46833.1"/>
    <property type="molecule type" value="Genomic_DNA"/>
</dbReference>
<dbReference type="Pfam" id="PF17125">
    <property type="entry name" value="Methyltr_RsmF_N"/>
    <property type="match status" value="1"/>
</dbReference>
<evidence type="ECO:0000256" key="1">
    <source>
        <dbReference type="ARBA" id="ARBA00022490"/>
    </source>
</evidence>
<dbReference type="AlphaFoldDB" id="A0A9D2PDH4"/>
<dbReference type="GO" id="GO:0008173">
    <property type="term" value="F:RNA methyltransferase activity"/>
    <property type="evidence" value="ECO:0007669"/>
    <property type="project" value="InterPro"/>
</dbReference>
<protein>
    <submittedName>
        <fullName evidence="8">RsmF rRNA methyltransferase first C-terminal domain-containing protein</fullName>
    </submittedName>
</protein>
<dbReference type="PANTHER" id="PTHR22807:SF30">
    <property type="entry name" value="28S RRNA (CYTOSINE(4447)-C(5))-METHYLTRANSFERASE-RELATED"/>
    <property type="match status" value="1"/>
</dbReference>
<dbReference type="PRINTS" id="PR02008">
    <property type="entry name" value="RCMTFAMILY"/>
</dbReference>
<evidence type="ECO:0000256" key="6">
    <source>
        <dbReference type="PROSITE-ProRule" id="PRU01023"/>
    </source>
</evidence>
<gene>
    <name evidence="8" type="ORF">IAA04_02130</name>
</gene>
<organism evidence="8 9">
    <name type="scientific">Candidatus Lachnoclostridium pullistercoris</name>
    <dbReference type="NCBI Taxonomy" id="2838632"/>
    <lineage>
        <taxon>Bacteria</taxon>
        <taxon>Bacillati</taxon>
        <taxon>Bacillota</taxon>
        <taxon>Clostridia</taxon>
        <taxon>Lachnospirales</taxon>
        <taxon>Lachnospiraceae</taxon>
    </lineage>
</organism>
<dbReference type="Gene3D" id="2.30.130.60">
    <property type="match status" value="1"/>
</dbReference>
<keyword evidence="1" id="KW-0963">Cytoplasm</keyword>
<dbReference type="InterPro" id="IPR049560">
    <property type="entry name" value="MeTrfase_RsmB-F_NOP2_cat"/>
</dbReference>
<comment type="caution">
    <text evidence="8">The sequence shown here is derived from an EMBL/GenBank/DDBJ whole genome shotgun (WGS) entry which is preliminary data.</text>
</comment>
<dbReference type="Gene3D" id="3.40.50.150">
    <property type="entry name" value="Vaccinia Virus protein VP39"/>
    <property type="match status" value="1"/>
</dbReference>
<dbReference type="GO" id="GO:0003723">
    <property type="term" value="F:RNA binding"/>
    <property type="evidence" value="ECO:0007669"/>
    <property type="project" value="UniProtKB-UniRule"/>
</dbReference>
<dbReference type="Pfam" id="PF17126">
    <property type="entry name" value="RsmF_methylt_CI"/>
    <property type="match status" value="1"/>
</dbReference>
<dbReference type="InterPro" id="IPR001678">
    <property type="entry name" value="MeTrfase_RsmB-F_NOP2_dom"/>
</dbReference>
<reference evidence="8" key="1">
    <citation type="journal article" date="2021" name="PeerJ">
        <title>Extensive microbial diversity within the chicken gut microbiome revealed by metagenomics and culture.</title>
        <authorList>
            <person name="Gilroy R."/>
            <person name="Ravi A."/>
            <person name="Getino M."/>
            <person name="Pursley I."/>
            <person name="Horton D.L."/>
            <person name="Alikhan N.F."/>
            <person name="Baker D."/>
            <person name="Gharbi K."/>
            <person name="Hall N."/>
            <person name="Watson M."/>
            <person name="Adriaenssens E.M."/>
            <person name="Foster-Nyarko E."/>
            <person name="Jarju S."/>
            <person name="Secka A."/>
            <person name="Antonio M."/>
            <person name="Oren A."/>
            <person name="Chaudhuri R.R."/>
            <person name="La Ragione R."/>
            <person name="Hildebrand F."/>
            <person name="Pallen M.J."/>
        </authorList>
    </citation>
    <scope>NUCLEOTIDE SEQUENCE</scope>
    <source>
        <strain evidence="8">CHK183-5548</strain>
    </source>
</reference>
<keyword evidence="3 6" id="KW-0808">Transferase</keyword>
<feature type="domain" description="SAM-dependent MTase RsmB/NOP-type" evidence="7">
    <location>
        <begin position="24"/>
        <end position="305"/>
    </location>
</feature>
<dbReference type="PANTHER" id="PTHR22807">
    <property type="entry name" value="NOP2 YEAST -RELATED NOL1/NOP2/FMU SUN DOMAIN-CONTAINING"/>
    <property type="match status" value="1"/>
</dbReference>
<feature type="binding site" evidence="6">
    <location>
        <position position="136"/>
    </location>
    <ligand>
        <name>S-adenosyl-L-methionine</name>
        <dbReference type="ChEBI" id="CHEBI:59789"/>
    </ligand>
</feature>
<dbReference type="InterPro" id="IPR031341">
    <property type="entry name" value="Methyltr_RsmF_N"/>
</dbReference>
<dbReference type="Pfam" id="PF13636">
    <property type="entry name" value="Methyltranf_PUA"/>
    <property type="match status" value="1"/>
</dbReference>
<keyword evidence="2 6" id="KW-0489">Methyltransferase</keyword>
<dbReference type="Gene3D" id="3.30.70.1170">
    <property type="entry name" value="Sun protein, domain 3"/>
    <property type="match status" value="1"/>
</dbReference>
<name>A0A9D2PDH4_9FIRM</name>
<evidence type="ECO:0000313" key="9">
    <source>
        <dbReference type="Proteomes" id="UP000823883"/>
    </source>
</evidence>
<dbReference type="SUPFAM" id="SSF53335">
    <property type="entry name" value="S-adenosyl-L-methionine-dependent methyltransferases"/>
    <property type="match status" value="1"/>
</dbReference>
<comment type="similarity">
    <text evidence="6">Belongs to the class I-like SAM-binding methyltransferase superfamily. RsmB/NOP family.</text>
</comment>
<dbReference type="Proteomes" id="UP000823883">
    <property type="component" value="Unassembled WGS sequence"/>
</dbReference>
<dbReference type="Pfam" id="PF01189">
    <property type="entry name" value="Methyltr_RsmB-F"/>
    <property type="match status" value="1"/>
</dbReference>
<dbReference type="InterPro" id="IPR031340">
    <property type="entry name" value="RsmF_methylt_CI"/>
</dbReference>
<evidence type="ECO:0000256" key="2">
    <source>
        <dbReference type="ARBA" id="ARBA00022603"/>
    </source>
</evidence>
<dbReference type="PROSITE" id="PS51686">
    <property type="entry name" value="SAM_MT_RSMB_NOP"/>
    <property type="match status" value="1"/>
</dbReference>